<evidence type="ECO:0000313" key="2">
    <source>
        <dbReference type="Proteomes" id="UP000243006"/>
    </source>
</evidence>
<evidence type="ECO:0000313" key="1">
    <source>
        <dbReference type="EMBL" id="OUC44655.1"/>
    </source>
</evidence>
<protein>
    <submittedName>
        <fullName evidence="1">Uncharacterized protein</fullName>
    </submittedName>
</protein>
<accession>A0A1Y3EI49</accession>
<gene>
    <name evidence="1" type="ORF">D917_02193</name>
</gene>
<name>A0A1Y3EI49_9BILA</name>
<reference evidence="1 2" key="1">
    <citation type="submission" date="2015-04" db="EMBL/GenBank/DDBJ databases">
        <title>Draft genome of the roundworm Trichinella nativa.</title>
        <authorList>
            <person name="Mitreva M."/>
        </authorList>
    </citation>
    <scope>NUCLEOTIDE SEQUENCE [LARGE SCALE GENOMIC DNA]</scope>
    <source>
        <strain evidence="1 2">ISS45</strain>
    </source>
</reference>
<organism evidence="1 2">
    <name type="scientific">Trichinella nativa</name>
    <dbReference type="NCBI Taxonomy" id="6335"/>
    <lineage>
        <taxon>Eukaryota</taxon>
        <taxon>Metazoa</taxon>
        <taxon>Ecdysozoa</taxon>
        <taxon>Nematoda</taxon>
        <taxon>Enoplea</taxon>
        <taxon>Dorylaimia</taxon>
        <taxon>Trichinellida</taxon>
        <taxon>Trichinellidae</taxon>
        <taxon>Trichinella</taxon>
    </lineage>
</organism>
<dbReference type="Proteomes" id="UP000243006">
    <property type="component" value="Unassembled WGS sequence"/>
</dbReference>
<proteinExistence type="predicted"/>
<dbReference type="AlphaFoldDB" id="A0A1Y3EI49"/>
<dbReference type="EMBL" id="LVZM01012293">
    <property type="protein sequence ID" value="OUC44655.1"/>
    <property type="molecule type" value="Genomic_DNA"/>
</dbReference>
<sequence>MCFTTFWQTKCISHIILLKIEQNSLHDEIEDPRLKNLCQSSSHQASI</sequence>
<comment type="caution">
    <text evidence="1">The sequence shown here is derived from an EMBL/GenBank/DDBJ whole genome shotgun (WGS) entry which is preliminary data.</text>
</comment>